<dbReference type="Gene3D" id="2.60.120.260">
    <property type="entry name" value="Galactose-binding domain-like"/>
    <property type="match status" value="1"/>
</dbReference>
<feature type="region of interest" description="Disordered" evidence="1">
    <location>
        <begin position="323"/>
        <end position="344"/>
    </location>
</feature>
<name>A0A8H5B6G8_9AGAR</name>
<evidence type="ECO:0000313" key="3">
    <source>
        <dbReference type="EMBL" id="KAF5317674.1"/>
    </source>
</evidence>
<proteinExistence type="predicted"/>
<keyword evidence="2" id="KW-0812">Transmembrane</keyword>
<evidence type="ECO:0000256" key="2">
    <source>
        <dbReference type="SAM" id="Phobius"/>
    </source>
</evidence>
<keyword evidence="4" id="KW-1185">Reference proteome</keyword>
<gene>
    <name evidence="3" type="ORF">D9619_012683</name>
</gene>
<organism evidence="3 4">
    <name type="scientific">Psilocybe cf. subviscida</name>
    <dbReference type="NCBI Taxonomy" id="2480587"/>
    <lineage>
        <taxon>Eukaryota</taxon>
        <taxon>Fungi</taxon>
        <taxon>Dikarya</taxon>
        <taxon>Basidiomycota</taxon>
        <taxon>Agaricomycotina</taxon>
        <taxon>Agaricomycetes</taxon>
        <taxon>Agaricomycetidae</taxon>
        <taxon>Agaricales</taxon>
        <taxon>Agaricineae</taxon>
        <taxon>Strophariaceae</taxon>
        <taxon>Psilocybe</taxon>
    </lineage>
</organism>
<reference evidence="3 4" key="1">
    <citation type="journal article" date="2020" name="ISME J.">
        <title>Uncovering the hidden diversity of litter-decomposition mechanisms in mushroom-forming fungi.</title>
        <authorList>
            <person name="Floudas D."/>
            <person name="Bentzer J."/>
            <person name="Ahren D."/>
            <person name="Johansson T."/>
            <person name="Persson P."/>
            <person name="Tunlid A."/>
        </authorList>
    </citation>
    <scope>NUCLEOTIDE SEQUENCE [LARGE SCALE GENOMIC DNA]</scope>
    <source>
        <strain evidence="3 4">CBS 101986</strain>
    </source>
</reference>
<dbReference type="AlphaFoldDB" id="A0A8H5B6G8"/>
<dbReference type="EMBL" id="JAACJJ010000032">
    <property type="protein sequence ID" value="KAF5317674.1"/>
    <property type="molecule type" value="Genomic_DNA"/>
</dbReference>
<sequence>MATWVLVDDSDSTIAYSGEWTVRDPTSSNASDPDVRLSQDGTVHVLLPNVTTGSFSYNFTGSQVALFGTAIIFNVTQELGQGFNISIPEPEWQCTVNGTLIQNNKPYEAYPLKSYCEVDGLPGGIHTIELNVTKNAQENTGFWFDYLRYQVPADQLNTVPQNATAWFDHTDPRLDFKQNWLPIGNGLMSTSTSEPVPFEDPQFFMNFNGSSVAWRALSKAGIERANISLPALSLTNVSTTVMGLWVIDGSSPGGMFTVDLAQETVDDNGNPYSTLLFDTSNVTLLTPGPHNLTVFYDGNSTVWPLTLDFLTVSDAFPNVTVDASSGSATSPSDATGAAAKDSSKSGTIGGAVGGVLGGLLVLGLALYLYRRWQVSQRQRKRQTLVNNMEHNNIQLQPFE</sequence>
<protein>
    <recommendedName>
        <fullName evidence="5">Transmembrane protein</fullName>
    </recommendedName>
</protein>
<dbReference type="Proteomes" id="UP000567179">
    <property type="component" value="Unassembled WGS sequence"/>
</dbReference>
<dbReference type="OrthoDB" id="3029306at2759"/>
<keyword evidence="2" id="KW-1133">Transmembrane helix</keyword>
<accession>A0A8H5B6G8</accession>
<keyword evidence="2" id="KW-0472">Membrane</keyword>
<comment type="caution">
    <text evidence="3">The sequence shown here is derived from an EMBL/GenBank/DDBJ whole genome shotgun (WGS) entry which is preliminary data.</text>
</comment>
<feature type="transmembrane region" description="Helical" evidence="2">
    <location>
        <begin position="348"/>
        <end position="369"/>
    </location>
</feature>
<evidence type="ECO:0000313" key="4">
    <source>
        <dbReference type="Proteomes" id="UP000567179"/>
    </source>
</evidence>
<evidence type="ECO:0008006" key="5">
    <source>
        <dbReference type="Google" id="ProtNLM"/>
    </source>
</evidence>
<evidence type="ECO:0000256" key="1">
    <source>
        <dbReference type="SAM" id="MobiDB-lite"/>
    </source>
</evidence>
<feature type="compositionally biased region" description="Polar residues" evidence="1">
    <location>
        <begin position="323"/>
        <end position="333"/>
    </location>
</feature>